<comment type="caution">
    <text evidence="2">The sequence shown here is derived from an EMBL/GenBank/DDBJ whole genome shotgun (WGS) entry which is preliminary data.</text>
</comment>
<evidence type="ECO:0000259" key="1">
    <source>
        <dbReference type="PROSITE" id="PS50943"/>
    </source>
</evidence>
<gene>
    <name evidence="2" type="ORF">BM536_031945</name>
</gene>
<dbReference type="SUPFAM" id="SSF47413">
    <property type="entry name" value="lambda repressor-like DNA-binding domains"/>
    <property type="match status" value="1"/>
</dbReference>
<reference evidence="2 3" key="2">
    <citation type="submission" date="2017-02" db="EMBL/GenBank/DDBJ databases">
        <title>Draft genome sequence of Streptomyces phaeoluteigriseus type strain DSM41896.</title>
        <authorList>
            <person name="Salih T.S."/>
            <person name="Algora Gallardo L."/>
            <person name="Melo Santos T."/>
            <person name="Filgueira Martinez S."/>
            <person name="Herron P.R."/>
        </authorList>
    </citation>
    <scope>NUCLEOTIDE SEQUENCE [LARGE SCALE GENOMIC DNA]</scope>
    <source>
        <strain evidence="2 3">DSM 41896</strain>
    </source>
</reference>
<dbReference type="InterPro" id="IPR001387">
    <property type="entry name" value="Cro/C1-type_HTH"/>
</dbReference>
<protein>
    <recommendedName>
        <fullName evidence="1">HTH cro/C1-type domain-containing protein</fullName>
    </recommendedName>
</protein>
<dbReference type="Proteomes" id="UP000184286">
    <property type="component" value="Unassembled WGS sequence"/>
</dbReference>
<evidence type="ECO:0000313" key="2">
    <source>
        <dbReference type="EMBL" id="OQD52726.1"/>
    </source>
</evidence>
<dbReference type="AlphaFoldDB" id="A0A1V6MK35"/>
<dbReference type="EMBL" id="MPOH02000019">
    <property type="protein sequence ID" value="OQD52726.1"/>
    <property type="molecule type" value="Genomic_DNA"/>
</dbReference>
<dbReference type="InterPro" id="IPR010982">
    <property type="entry name" value="Lambda_DNA-bd_dom_sf"/>
</dbReference>
<reference evidence="3" key="1">
    <citation type="submission" date="2016-11" db="EMBL/GenBank/DDBJ databases">
        <authorList>
            <person name="Schniete J.K."/>
            <person name="Salih T."/>
            <person name="Algora Gallardo L."/>
            <person name="Martinez Fernandez S."/>
            <person name="Herron P.R."/>
        </authorList>
    </citation>
    <scope>NUCLEOTIDE SEQUENCE [LARGE SCALE GENOMIC DNA]</scope>
    <source>
        <strain evidence="3">DSM 41896</strain>
    </source>
</reference>
<dbReference type="PROSITE" id="PS50943">
    <property type="entry name" value="HTH_CROC1"/>
    <property type="match status" value="1"/>
</dbReference>
<proteinExistence type="predicted"/>
<dbReference type="Gene3D" id="1.10.260.40">
    <property type="entry name" value="lambda repressor-like DNA-binding domains"/>
    <property type="match status" value="1"/>
</dbReference>
<evidence type="ECO:0000313" key="3">
    <source>
        <dbReference type="Proteomes" id="UP000184286"/>
    </source>
</evidence>
<sequence length="194" mass="21505">MLSTLSTSAMLFDVTTKGASVKLEEAIGKKLAWLRNDREMSQAQLGEALGRYLEKPWSRQAVNAAEQGKRAFTARDMVALALALETTVPSLLLNFELPADGVELRSGVQVSREEYRKLAFHPADITGKSSTDLVEGIATLRDHYQHIRDWNDVLTRQIAQGETLLSLAEQGAVLQKRAQERENAEPVAEERDDG</sequence>
<dbReference type="SMART" id="SM00530">
    <property type="entry name" value="HTH_XRE"/>
    <property type="match status" value="1"/>
</dbReference>
<organism evidence="2 3">
    <name type="scientific">Streptomyces phaeoluteigriseus</name>
    <dbReference type="NCBI Taxonomy" id="114686"/>
    <lineage>
        <taxon>Bacteria</taxon>
        <taxon>Bacillati</taxon>
        <taxon>Actinomycetota</taxon>
        <taxon>Actinomycetes</taxon>
        <taxon>Kitasatosporales</taxon>
        <taxon>Streptomycetaceae</taxon>
        <taxon>Streptomyces</taxon>
        <taxon>Streptomyces aurantiacus group</taxon>
    </lineage>
</organism>
<name>A0A1V6MK35_9ACTN</name>
<accession>A0A1V6MK35</accession>
<feature type="domain" description="HTH cro/C1-type" evidence="1">
    <location>
        <begin position="34"/>
        <end position="91"/>
    </location>
</feature>
<dbReference type="GO" id="GO:0003677">
    <property type="term" value="F:DNA binding"/>
    <property type="evidence" value="ECO:0007669"/>
    <property type="project" value="InterPro"/>
</dbReference>
<dbReference type="Pfam" id="PF13560">
    <property type="entry name" value="HTH_31"/>
    <property type="match status" value="1"/>
</dbReference>